<dbReference type="AlphaFoldDB" id="A0AAF3F926"/>
<evidence type="ECO:0000313" key="2">
    <source>
        <dbReference type="WBParaSite" id="MBELARI_LOCUS3343"/>
    </source>
</evidence>
<proteinExistence type="predicted"/>
<accession>A0AAF3F926</accession>
<reference evidence="2" key="1">
    <citation type="submission" date="2024-02" db="UniProtKB">
        <authorList>
            <consortium name="WormBaseParasite"/>
        </authorList>
    </citation>
    <scope>IDENTIFICATION</scope>
</reference>
<dbReference type="Proteomes" id="UP000887575">
    <property type="component" value="Unassembled WGS sequence"/>
</dbReference>
<evidence type="ECO:0000313" key="1">
    <source>
        <dbReference type="Proteomes" id="UP000887575"/>
    </source>
</evidence>
<organism evidence="1 2">
    <name type="scientific">Mesorhabditis belari</name>
    <dbReference type="NCBI Taxonomy" id="2138241"/>
    <lineage>
        <taxon>Eukaryota</taxon>
        <taxon>Metazoa</taxon>
        <taxon>Ecdysozoa</taxon>
        <taxon>Nematoda</taxon>
        <taxon>Chromadorea</taxon>
        <taxon>Rhabditida</taxon>
        <taxon>Rhabditina</taxon>
        <taxon>Rhabditomorpha</taxon>
        <taxon>Rhabditoidea</taxon>
        <taxon>Rhabditidae</taxon>
        <taxon>Mesorhabditinae</taxon>
        <taxon>Mesorhabditis</taxon>
    </lineage>
</organism>
<name>A0AAF3F926_9BILA</name>
<sequence>MVTIDLDTGSDMFWTSCNCAAGELEPGVRRPLAVATMEDLDNPEVKAEMPTIVPALVVLPPSTKRASDENKQCIEFFETSQSVKTQRH</sequence>
<protein>
    <submittedName>
        <fullName evidence="2">Uncharacterized protein</fullName>
    </submittedName>
</protein>
<dbReference type="WBParaSite" id="MBELARI_LOCUS3343">
    <property type="protein sequence ID" value="MBELARI_LOCUS3343"/>
    <property type="gene ID" value="MBELARI_LOCUS3343"/>
</dbReference>
<keyword evidence="1" id="KW-1185">Reference proteome</keyword>